<dbReference type="Pfam" id="PF23958">
    <property type="entry name" value="DUF7287"/>
    <property type="match status" value="1"/>
</dbReference>
<evidence type="ECO:0000313" key="2">
    <source>
        <dbReference type="EMBL" id="ELZ36154.1"/>
    </source>
</evidence>
<evidence type="ECO:0000256" key="1">
    <source>
        <dbReference type="SAM" id="MobiDB-lite"/>
    </source>
</evidence>
<feature type="region of interest" description="Disordered" evidence="1">
    <location>
        <begin position="117"/>
        <end position="138"/>
    </location>
</feature>
<dbReference type="eggNOG" id="arCOG06117">
    <property type="taxonomic scope" value="Archaea"/>
</dbReference>
<keyword evidence="3" id="KW-1185">Reference proteome</keyword>
<dbReference type="AlphaFoldDB" id="M0DPT0"/>
<feature type="compositionally biased region" description="Basic and acidic residues" evidence="1">
    <location>
        <begin position="118"/>
        <end position="128"/>
    </location>
</feature>
<sequence>MFLLTLAFVIAFVPTLFDPFSAASTASPVVSDRVAAGVAGDLLAASPAEPGVLSPACTVAFLSANATLGTDADCHPDVAENPATHFGIDGDVQVVIHELDRRNPSTNASNLSIATRHGRFEVEPDRTTADTTDPTGEDVTVSQRLVSIGGTQYRLTVRVW</sequence>
<organism evidence="2 3">
    <name type="scientific">Halorubrum saccharovorum DSM 1137</name>
    <dbReference type="NCBI Taxonomy" id="1227484"/>
    <lineage>
        <taxon>Archaea</taxon>
        <taxon>Methanobacteriati</taxon>
        <taxon>Methanobacteriota</taxon>
        <taxon>Stenosarchaea group</taxon>
        <taxon>Halobacteria</taxon>
        <taxon>Halobacteriales</taxon>
        <taxon>Haloferacaceae</taxon>
        <taxon>Halorubrum</taxon>
    </lineage>
</organism>
<reference evidence="2 3" key="1">
    <citation type="journal article" date="2014" name="PLoS Genet.">
        <title>Phylogenetically driven sequencing of extremely halophilic archaea reveals strategies for static and dynamic osmo-response.</title>
        <authorList>
            <person name="Becker E.A."/>
            <person name="Seitzer P.M."/>
            <person name="Tritt A."/>
            <person name="Larsen D."/>
            <person name="Krusor M."/>
            <person name="Yao A.I."/>
            <person name="Wu D."/>
            <person name="Madern D."/>
            <person name="Eisen J.A."/>
            <person name="Darling A.E."/>
            <person name="Facciotti M.T."/>
        </authorList>
    </citation>
    <scope>NUCLEOTIDE SEQUENCE [LARGE SCALE GENOMIC DNA]</scope>
    <source>
        <strain evidence="2 3">DSM 1137</strain>
    </source>
</reference>
<gene>
    <name evidence="2" type="ORF">C471_15132</name>
</gene>
<dbReference type="STRING" id="1227484.C471_15132"/>
<proteinExistence type="predicted"/>
<dbReference type="PATRIC" id="fig|1227484.4.peg.2979"/>
<dbReference type="Proteomes" id="UP000011514">
    <property type="component" value="Unassembled WGS sequence"/>
</dbReference>
<feature type="compositionally biased region" description="Low complexity" evidence="1">
    <location>
        <begin position="129"/>
        <end position="138"/>
    </location>
</feature>
<comment type="caution">
    <text evidence="2">The sequence shown here is derived from an EMBL/GenBank/DDBJ whole genome shotgun (WGS) entry which is preliminary data.</text>
</comment>
<dbReference type="InterPro" id="IPR056613">
    <property type="entry name" value="DUF7287"/>
</dbReference>
<dbReference type="EMBL" id="AOJE01000070">
    <property type="protein sequence ID" value="ELZ36154.1"/>
    <property type="molecule type" value="Genomic_DNA"/>
</dbReference>
<accession>M0DPT0</accession>
<name>M0DPT0_9EURY</name>
<protein>
    <submittedName>
        <fullName evidence="2">Uncharacterized protein</fullName>
    </submittedName>
</protein>
<evidence type="ECO:0000313" key="3">
    <source>
        <dbReference type="Proteomes" id="UP000011514"/>
    </source>
</evidence>